<keyword evidence="1" id="KW-0732">Signal</keyword>
<keyword evidence="4" id="KW-1185">Reference proteome</keyword>
<dbReference type="PANTHER" id="PTHR31080:SF117">
    <property type="entry name" value="PLANT INVERTASE_PECTIN METHYLESTERASE INHIBITOR SUPERFAMILY PROTEIN"/>
    <property type="match status" value="1"/>
</dbReference>
<dbReference type="EMBL" id="CAUOFW020005658">
    <property type="protein sequence ID" value="CAK9171148.1"/>
    <property type="molecule type" value="Genomic_DNA"/>
</dbReference>
<dbReference type="CDD" id="cd15798">
    <property type="entry name" value="PMEI-like_3"/>
    <property type="match status" value="1"/>
</dbReference>
<evidence type="ECO:0000313" key="3">
    <source>
        <dbReference type="EMBL" id="CAK9171148.1"/>
    </source>
</evidence>
<gene>
    <name evidence="3" type="ORF">ILEXP_LOCUS40686</name>
</gene>
<dbReference type="InterPro" id="IPR006501">
    <property type="entry name" value="Pectinesterase_inhib_dom"/>
</dbReference>
<accession>A0ABC8TUI7</accession>
<name>A0ABC8TUI7_9AQUA</name>
<dbReference type="SMART" id="SM00856">
    <property type="entry name" value="PMEI"/>
    <property type="match status" value="1"/>
</dbReference>
<dbReference type="PANTHER" id="PTHR31080">
    <property type="entry name" value="PECTINESTERASE INHIBITOR-LIKE"/>
    <property type="match status" value="1"/>
</dbReference>
<comment type="caution">
    <text evidence="3">The sequence shown here is derived from an EMBL/GenBank/DDBJ whole genome shotgun (WGS) entry which is preliminary data.</text>
</comment>
<dbReference type="GO" id="GO:0046910">
    <property type="term" value="F:pectinesterase inhibitor activity"/>
    <property type="evidence" value="ECO:0007669"/>
    <property type="project" value="UniProtKB-ARBA"/>
</dbReference>
<sequence>MGDSSLRHVQTATEPIPKTNFIQISCDNTLYPLLCYKSLSKYANKIQTSPKLLANTSLSVALSATRSTSLMMKNISKTQGLKPREKAAMLDCVEEVSDSVYQLHNSMKEMEKANSGGSNFEFLMSNIQTWTSAALTDDDTCLDGFSGNAMNGQIKTLVRSRVLKIVHLTSIALAFINNYAAN</sequence>
<dbReference type="FunFam" id="1.20.140.40:FF:000005">
    <property type="entry name" value="Pectin methylesterase inhibitor 1"/>
    <property type="match status" value="1"/>
</dbReference>
<evidence type="ECO:0000259" key="2">
    <source>
        <dbReference type="SMART" id="SM00856"/>
    </source>
</evidence>
<dbReference type="Proteomes" id="UP001642360">
    <property type="component" value="Unassembled WGS sequence"/>
</dbReference>
<feature type="domain" description="Pectinesterase inhibitor" evidence="2">
    <location>
        <begin position="17"/>
        <end position="175"/>
    </location>
</feature>
<dbReference type="SUPFAM" id="SSF101148">
    <property type="entry name" value="Plant invertase/pectin methylesterase inhibitor"/>
    <property type="match status" value="1"/>
</dbReference>
<dbReference type="InterPro" id="IPR035513">
    <property type="entry name" value="Invertase/methylesterase_inhib"/>
</dbReference>
<dbReference type="Pfam" id="PF04043">
    <property type="entry name" value="PMEI"/>
    <property type="match status" value="1"/>
</dbReference>
<dbReference type="Gene3D" id="1.20.140.40">
    <property type="entry name" value="Invertase/pectin methylesterase inhibitor family protein"/>
    <property type="match status" value="1"/>
</dbReference>
<protein>
    <recommendedName>
        <fullName evidence="2">Pectinesterase inhibitor domain-containing protein</fullName>
    </recommendedName>
</protein>
<reference evidence="3 4" key="1">
    <citation type="submission" date="2024-02" db="EMBL/GenBank/DDBJ databases">
        <authorList>
            <person name="Vignale AGUSTIN F."/>
            <person name="Sosa J E."/>
            <person name="Modenutti C."/>
        </authorList>
    </citation>
    <scope>NUCLEOTIDE SEQUENCE [LARGE SCALE GENOMIC DNA]</scope>
</reference>
<organism evidence="3 4">
    <name type="scientific">Ilex paraguariensis</name>
    <name type="common">yerba mate</name>
    <dbReference type="NCBI Taxonomy" id="185542"/>
    <lineage>
        <taxon>Eukaryota</taxon>
        <taxon>Viridiplantae</taxon>
        <taxon>Streptophyta</taxon>
        <taxon>Embryophyta</taxon>
        <taxon>Tracheophyta</taxon>
        <taxon>Spermatophyta</taxon>
        <taxon>Magnoliopsida</taxon>
        <taxon>eudicotyledons</taxon>
        <taxon>Gunneridae</taxon>
        <taxon>Pentapetalae</taxon>
        <taxon>asterids</taxon>
        <taxon>campanulids</taxon>
        <taxon>Aquifoliales</taxon>
        <taxon>Aquifoliaceae</taxon>
        <taxon>Ilex</taxon>
    </lineage>
</organism>
<dbReference type="InterPro" id="IPR051955">
    <property type="entry name" value="PME_Inhibitor"/>
</dbReference>
<dbReference type="AlphaFoldDB" id="A0ABC8TUI7"/>
<evidence type="ECO:0000256" key="1">
    <source>
        <dbReference type="ARBA" id="ARBA00022729"/>
    </source>
</evidence>
<dbReference type="NCBIfam" id="TIGR01614">
    <property type="entry name" value="PME_inhib"/>
    <property type="match status" value="1"/>
</dbReference>
<evidence type="ECO:0000313" key="4">
    <source>
        <dbReference type="Proteomes" id="UP001642360"/>
    </source>
</evidence>
<proteinExistence type="predicted"/>